<feature type="transmembrane region" description="Helical" evidence="1">
    <location>
        <begin position="143"/>
        <end position="160"/>
    </location>
</feature>
<evidence type="ECO:0000313" key="4">
    <source>
        <dbReference type="Proteomes" id="UP001165541"/>
    </source>
</evidence>
<feature type="transmembrane region" description="Helical" evidence="1">
    <location>
        <begin position="119"/>
        <end position="136"/>
    </location>
</feature>
<keyword evidence="1" id="KW-0812">Transmembrane</keyword>
<feature type="transmembrane region" description="Helical" evidence="1">
    <location>
        <begin position="381"/>
        <end position="399"/>
    </location>
</feature>
<feature type="transmembrane region" description="Helical" evidence="1">
    <location>
        <begin position="66"/>
        <end position="84"/>
    </location>
</feature>
<dbReference type="Pfam" id="PF14351">
    <property type="entry name" value="DUF4401"/>
    <property type="match status" value="1"/>
</dbReference>
<feature type="transmembrane region" description="Helical" evidence="1">
    <location>
        <begin position="315"/>
        <end position="334"/>
    </location>
</feature>
<keyword evidence="1" id="KW-1133">Transmembrane helix</keyword>
<gene>
    <name evidence="3" type="ORF">M8A51_13770</name>
</gene>
<organism evidence="3 4">
    <name type="scientific">Caldimonas mangrovi</name>
    <dbReference type="NCBI Taxonomy" id="2944811"/>
    <lineage>
        <taxon>Bacteria</taxon>
        <taxon>Pseudomonadati</taxon>
        <taxon>Pseudomonadota</taxon>
        <taxon>Betaproteobacteria</taxon>
        <taxon>Burkholderiales</taxon>
        <taxon>Sphaerotilaceae</taxon>
        <taxon>Caldimonas</taxon>
    </lineage>
</organism>
<evidence type="ECO:0000259" key="2">
    <source>
        <dbReference type="Pfam" id="PF14351"/>
    </source>
</evidence>
<dbReference type="InterPro" id="IPR025513">
    <property type="entry name" value="DUF4401"/>
</dbReference>
<proteinExistence type="predicted"/>
<comment type="caution">
    <text evidence="3">The sequence shown here is derived from an EMBL/GenBank/DDBJ whole genome shotgun (WGS) entry which is preliminary data.</text>
</comment>
<feature type="transmembrane region" description="Helical" evidence="1">
    <location>
        <begin position="281"/>
        <end position="309"/>
    </location>
</feature>
<feature type="transmembrane region" description="Helical" evidence="1">
    <location>
        <begin position="211"/>
        <end position="234"/>
    </location>
</feature>
<keyword evidence="4" id="KW-1185">Reference proteome</keyword>
<evidence type="ECO:0000313" key="3">
    <source>
        <dbReference type="EMBL" id="MCM5680596.1"/>
    </source>
</evidence>
<keyword evidence="1" id="KW-0472">Membrane</keyword>
<reference evidence="3" key="1">
    <citation type="submission" date="2022-05" db="EMBL/GenBank/DDBJ databases">
        <title>Schlegelella sp. nov., isolated from mangrove soil.</title>
        <authorList>
            <person name="Liu Y."/>
            <person name="Ge X."/>
            <person name="Liu W."/>
        </authorList>
    </citation>
    <scope>NUCLEOTIDE SEQUENCE</scope>
    <source>
        <strain evidence="3">S2-27</strain>
    </source>
</reference>
<protein>
    <submittedName>
        <fullName evidence="3">GDYXXLXY domain-containing protein</fullName>
    </submittedName>
</protein>
<feature type="transmembrane region" description="Helical" evidence="1">
    <location>
        <begin position="341"/>
        <end position="361"/>
    </location>
</feature>
<dbReference type="Pfam" id="PF14345">
    <property type="entry name" value="GDYXXLXY"/>
    <property type="match status" value="1"/>
</dbReference>
<name>A0ABT0YR30_9BURK</name>
<feature type="transmembrane region" description="Helical" evidence="1">
    <location>
        <begin position="36"/>
        <end position="60"/>
    </location>
</feature>
<evidence type="ECO:0000256" key="1">
    <source>
        <dbReference type="SAM" id="Phobius"/>
    </source>
</evidence>
<sequence>MNDAIRFERAAQAAVEAGLLPAQAHPAADDSRPWPVVLLTALGAWLAALPLLGVVGLLLGDLISRGVGPYFVGSLVLAGACVTLRSSSLPLFFEQLAVPALLVGGGSLAFGLFRDLPDPAAAGVLAVIALAVAIALPRAWLRVLLGAAAAVLLVFALGPRRWYDFGIQWRHHYWWAWHLVLTLAAAGLGLQQAIESARPRLAGALESLLAGWLLATLAGLAWWSGMTLLAGASLGAELARDLGSQASVAWRGTVPQAGSVLLAVGAVVWGVRLWPSCRQPWCAGLAAVLIALAWFMPALGAALLALVWAATTQRWRQAGAAGVTAAWVIGSFYYQLQWPLAIKAAVLATAGAALGLLVWWALRGGPRDTAAAAPTPPRVTLGVAAAALAVLVVANFGIWQKERLVSQGRPVFVELAPADPRSLMQGDYMALNFRLPSAVQDSLEPVNSARRPRLVARIDARGVATPVRVDDGSDLATDELRIELTPRRGRWVLVTDAWFFEEGEAARWQPARYGEFRVAPDGKALLVGLRSAELRPL</sequence>
<feature type="domain" description="DUF4401" evidence="2">
    <location>
        <begin position="33"/>
        <end position="363"/>
    </location>
</feature>
<dbReference type="InterPro" id="IPR025833">
    <property type="entry name" value="GDYXXLXY"/>
</dbReference>
<feature type="transmembrane region" description="Helical" evidence="1">
    <location>
        <begin position="254"/>
        <end position="274"/>
    </location>
</feature>
<feature type="transmembrane region" description="Helical" evidence="1">
    <location>
        <begin position="172"/>
        <end position="190"/>
    </location>
</feature>
<dbReference type="Proteomes" id="UP001165541">
    <property type="component" value="Unassembled WGS sequence"/>
</dbReference>
<dbReference type="RefSeq" id="WP_251779048.1">
    <property type="nucleotide sequence ID" value="NZ_JAMKFE010000007.1"/>
</dbReference>
<accession>A0ABT0YR30</accession>
<dbReference type="EMBL" id="JAMKFE010000007">
    <property type="protein sequence ID" value="MCM5680596.1"/>
    <property type="molecule type" value="Genomic_DNA"/>
</dbReference>
<feature type="transmembrane region" description="Helical" evidence="1">
    <location>
        <begin position="96"/>
        <end position="113"/>
    </location>
</feature>